<evidence type="ECO:0000313" key="14">
    <source>
        <dbReference type="Proteomes" id="UP000276542"/>
    </source>
</evidence>
<feature type="coiled-coil region" evidence="9">
    <location>
        <begin position="159"/>
        <end position="186"/>
    </location>
</feature>
<evidence type="ECO:0000256" key="5">
    <source>
        <dbReference type="ARBA" id="ARBA00022741"/>
    </source>
</evidence>
<dbReference type="GO" id="GO:0000155">
    <property type="term" value="F:phosphorelay sensor kinase activity"/>
    <property type="evidence" value="ECO:0007669"/>
    <property type="project" value="InterPro"/>
</dbReference>
<evidence type="ECO:0000256" key="2">
    <source>
        <dbReference type="ARBA" id="ARBA00012438"/>
    </source>
</evidence>
<accession>A0A3A5HAS4</accession>
<feature type="transmembrane region" description="Helical" evidence="10">
    <location>
        <begin position="18"/>
        <end position="36"/>
    </location>
</feature>
<evidence type="ECO:0000256" key="4">
    <source>
        <dbReference type="ARBA" id="ARBA00022679"/>
    </source>
</evidence>
<evidence type="ECO:0000256" key="1">
    <source>
        <dbReference type="ARBA" id="ARBA00000085"/>
    </source>
</evidence>
<dbReference type="PANTHER" id="PTHR24421">
    <property type="entry name" value="NITRATE/NITRITE SENSOR PROTEIN NARX-RELATED"/>
    <property type="match status" value="1"/>
</dbReference>
<keyword evidence="10" id="KW-1133">Transmembrane helix</keyword>
<evidence type="ECO:0000256" key="3">
    <source>
        <dbReference type="ARBA" id="ARBA00022553"/>
    </source>
</evidence>
<evidence type="ECO:0000259" key="12">
    <source>
        <dbReference type="Pfam" id="PF07730"/>
    </source>
</evidence>
<dbReference type="Gene3D" id="1.20.5.1930">
    <property type="match status" value="1"/>
</dbReference>
<name>A0A3A5HAS4_9ACTN</name>
<dbReference type="GO" id="GO:0016020">
    <property type="term" value="C:membrane"/>
    <property type="evidence" value="ECO:0007669"/>
    <property type="project" value="InterPro"/>
</dbReference>
<evidence type="ECO:0000256" key="7">
    <source>
        <dbReference type="ARBA" id="ARBA00022840"/>
    </source>
</evidence>
<dbReference type="GO" id="GO:0005524">
    <property type="term" value="F:ATP binding"/>
    <property type="evidence" value="ECO:0007669"/>
    <property type="project" value="UniProtKB-KW"/>
</dbReference>
<evidence type="ECO:0000256" key="8">
    <source>
        <dbReference type="ARBA" id="ARBA00023012"/>
    </source>
</evidence>
<feature type="transmembrane region" description="Helical" evidence="10">
    <location>
        <begin position="69"/>
        <end position="94"/>
    </location>
</feature>
<dbReference type="SUPFAM" id="SSF55874">
    <property type="entry name" value="ATPase domain of HSP90 chaperone/DNA topoisomerase II/histidine kinase"/>
    <property type="match status" value="1"/>
</dbReference>
<keyword evidence="10" id="KW-0812">Transmembrane</keyword>
<dbReference type="Pfam" id="PF07730">
    <property type="entry name" value="HisKA_3"/>
    <property type="match status" value="1"/>
</dbReference>
<keyword evidence="7" id="KW-0067">ATP-binding</keyword>
<keyword evidence="8" id="KW-0902">Two-component regulatory system</keyword>
<keyword evidence="9" id="KW-0175">Coiled coil</keyword>
<dbReference type="RefSeq" id="WP_120059042.1">
    <property type="nucleotide sequence ID" value="NZ_QYRP01000002.1"/>
</dbReference>
<keyword evidence="5" id="KW-0547">Nucleotide-binding</keyword>
<evidence type="ECO:0000256" key="6">
    <source>
        <dbReference type="ARBA" id="ARBA00022777"/>
    </source>
</evidence>
<feature type="transmembrane region" description="Helical" evidence="10">
    <location>
        <begin position="101"/>
        <end position="119"/>
    </location>
</feature>
<proteinExistence type="predicted"/>
<dbReference type="EC" id="2.7.13.3" evidence="2"/>
<protein>
    <recommendedName>
        <fullName evidence="2">histidine kinase</fullName>
        <ecNumber evidence="2">2.7.13.3</ecNumber>
    </recommendedName>
</protein>
<keyword evidence="10" id="KW-0472">Membrane</keyword>
<comment type="caution">
    <text evidence="13">The sequence shown here is derived from an EMBL/GenBank/DDBJ whole genome shotgun (WGS) entry which is preliminary data.</text>
</comment>
<dbReference type="GO" id="GO:0046983">
    <property type="term" value="F:protein dimerization activity"/>
    <property type="evidence" value="ECO:0007669"/>
    <property type="project" value="InterPro"/>
</dbReference>
<gene>
    <name evidence="13" type="ORF">D4739_02045</name>
</gene>
<keyword evidence="6 13" id="KW-0418">Kinase</keyword>
<dbReference type="InterPro" id="IPR003594">
    <property type="entry name" value="HATPase_dom"/>
</dbReference>
<dbReference type="OrthoDB" id="227596at2"/>
<evidence type="ECO:0000259" key="11">
    <source>
        <dbReference type="Pfam" id="PF02518"/>
    </source>
</evidence>
<sequence>MDTDPERYQPRLSWHSHLWRYLLCLVISGLAWASVADGQINEHPALLVTDIVLGIASYVLVFWRRRWPLQVAIILSVVAALSGIAAGPAVLASVSLATRRIYWQLLAVGLISIAAGEVFVSVQPQRDPSPWWVDLLINVAVTVAILGWGMYIGSRRQLLWTLRDQVAQAEEKARLLSSQARTSERSRIAREMHDVLAHRISQVSLHANAVMFREDLSAEEIRKSVAVIQEKANAALVDLRGVLGVLRDPATGEILDRPQPTSADLPALVDEARASGMHIEYADDVRADGDHAVPELAGRTLYRLVQESLTNARKHAPAAAVSISLTGSVAEGLTLEVRNPLGFHPSTTPGAGLGLVGLRERLELAGGTLTAGREQTHWVVRGWVPWEN</sequence>
<dbReference type="PANTHER" id="PTHR24421:SF10">
    <property type="entry name" value="NITRATE_NITRITE SENSOR PROTEIN NARQ"/>
    <property type="match status" value="1"/>
</dbReference>
<dbReference type="InterPro" id="IPR036890">
    <property type="entry name" value="HATPase_C_sf"/>
</dbReference>
<reference evidence="14" key="1">
    <citation type="submission" date="2018-09" db="EMBL/GenBank/DDBJ databases">
        <authorList>
            <person name="Zhu H."/>
        </authorList>
    </citation>
    <scope>NUCLEOTIDE SEQUENCE [LARGE SCALE GENOMIC DNA]</scope>
    <source>
        <strain evidence="14">K1W22B-1</strain>
    </source>
</reference>
<organism evidence="13 14">
    <name type="scientific">Nocardioides cavernaquae</name>
    <dbReference type="NCBI Taxonomy" id="2321396"/>
    <lineage>
        <taxon>Bacteria</taxon>
        <taxon>Bacillati</taxon>
        <taxon>Actinomycetota</taxon>
        <taxon>Actinomycetes</taxon>
        <taxon>Propionibacteriales</taxon>
        <taxon>Nocardioidaceae</taxon>
        <taxon>Nocardioides</taxon>
    </lineage>
</organism>
<feature type="domain" description="Histidine kinase/HSP90-like ATPase" evidence="11">
    <location>
        <begin position="299"/>
        <end position="375"/>
    </location>
</feature>
<evidence type="ECO:0000313" key="13">
    <source>
        <dbReference type="EMBL" id="RJS45140.1"/>
    </source>
</evidence>
<feature type="transmembrane region" description="Helical" evidence="10">
    <location>
        <begin position="131"/>
        <end position="153"/>
    </location>
</feature>
<dbReference type="AlphaFoldDB" id="A0A3A5HAS4"/>
<dbReference type="CDD" id="cd16917">
    <property type="entry name" value="HATPase_UhpB-NarQ-NarX-like"/>
    <property type="match status" value="1"/>
</dbReference>
<evidence type="ECO:0000256" key="9">
    <source>
        <dbReference type="SAM" id="Coils"/>
    </source>
</evidence>
<dbReference type="EMBL" id="QYRP01000002">
    <property type="protein sequence ID" value="RJS45140.1"/>
    <property type="molecule type" value="Genomic_DNA"/>
</dbReference>
<dbReference type="Gene3D" id="3.30.565.10">
    <property type="entry name" value="Histidine kinase-like ATPase, C-terminal domain"/>
    <property type="match status" value="1"/>
</dbReference>
<feature type="transmembrane region" description="Helical" evidence="10">
    <location>
        <begin position="45"/>
        <end position="63"/>
    </location>
</feature>
<keyword evidence="4" id="KW-0808">Transferase</keyword>
<keyword evidence="3" id="KW-0597">Phosphoprotein</keyword>
<dbReference type="Pfam" id="PF02518">
    <property type="entry name" value="HATPase_c"/>
    <property type="match status" value="1"/>
</dbReference>
<feature type="domain" description="Signal transduction histidine kinase subgroup 3 dimerisation and phosphoacceptor" evidence="12">
    <location>
        <begin position="184"/>
        <end position="249"/>
    </location>
</feature>
<dbReference type="InterPro" id="IPR050482">
    <property type="entry name" value="Sensor_HK_TwoCompSys"/>
</dbReference>
<comment type="catalytic activity">
    <reaction evidence="1">
        <text>ATP + protein L-histidine = ADP + protein N-phospho-L-histidine.</text>
        <dbReference type="EC" id="2.7.13.3"/>
    </reaction>
</comment>
<dbReference type="InterPro" id="IPR011712">
    <property type="entry name" value="Sig_transdc_His_kin_sub3_dim/P"/>
</dbReference>
<evidence type="ECO:0000256" key="10">
    <source>
        <dbReference type="SAM" id="Phobius"/>
    </source>
</evidence>
<dbReference type="Proteomes" id="UP000276542">
    <property type="component" value="Unassembled WGS sequence"/>
</dbReference>
<keyword evidence="14" id="KW-1185">Reference proteome</keyword>